<organism evidence="3 4">
    <name type="scientific">Luteitalea pratensis</name>
    <dbReference type="NCBI Taxonomy" id="1855912"/>
    <lineage>
        <taxon>Bacteria</taxon>
        <taxon>Pseudomonadati</taxon>
        <taxon>Acidobacteriota</taxon>
        <taxon>Vicinamibacteria</taxon>
        <taxon>Vicinamibacterales</taxon>
        <taxon>Vicinamibacteraceae</taxon>
        <taxon>Luteitalea</taxon>
    </lineage>
</organism>
<keyword evidence="3" id="KW-0670">Pyruvate</keyword>
<sequence precursor="true">MRLANWLRALVALTAIVAPGRAEAQGVRLRYGVASFGEVEPLRDAATIAACGYDYIEPGLAKTLALPDPDRQEQLRRLSATGLRVETMNWFLPGADIKLTGPTADQARVNDFLERSLALAEQLGVKVIVFGSPGARSFPEGFPRERAWDQLKAFLRTAGDIIEARRYGMVIGIEPLRKPESNIVNTVAEAARLAREVNHPKVRIIVDFYHLTFENEDPDAILDAKDLIVHLQIAEPSARGFPRQEAGEARYRRFFDNLLKIGYQGRLSIEANSSDVAGDCGPALKFLKEMAAAAR</sequence>
<dbReference type="Proteomes" id="UP000076079">
    <property type="component" value="Chromosome"/>
</dbReference>
<gene>
    <name evidence="3" type="ORF">LuPra_02409</name>
</gene>
<dbReference type="InterPro" id="IPR036237">
    <property type="entry name" value="Xyl_isomerase-like_sf"/>
</dbReference>
<feature type="chain" id="PRO_5007511594" evidence="1">
    <location>
        <begin position="25"/>
        <end position="295"/>
    </location>
</feature>
<evidence type="ECO:0000313" key="4">
    <source>
        <dbReference type="Proteomes" id="UP000076079"/>
    </source>
</evidence>
<dbReference type="GO" id="GO:0016853">
    <property type="term" value="F:isomerase activity"/>
    <property type="evidence" value="ECO:0007669"/>
    <property type="project" value="UniProtKB-KW"/>
</dbReference>
<evidence type="ECO:0000313" key="3">
    <source>
        <dbReference type="EMBL" id="AMY09196.1"/>
    </source>
</evidence>
<dbReference type="PANTHER" id="PTHR12110">
    <property type="entry name" value="HYDROXYPYRUVATE ISOMERASE"/>
    <property type="match status" value="1"/>
</dbReference>
<reference evidence="4" key="2">
    <citation type="submission" date="2016-04" db="EMBL/GenBank/DDBJ databases">
        <title>First Complete Genome Sequence of a Subdivision 6 Acidobacterium.</title>
        <authorList>
            <person name="Huang S."/>
            <person name="Vieira S."/>
            <person name="Bunk B."/>
            <person name="Riedel T."/>
            <person name="Sproeer C."/>
            <person name="Overmann J."/>
        </authorList>
    </citation>
    <scope>NUCLEOTIDE SEQUENCE [LARGE SCALE GENOMIC DNA]</scope>
    <source>
        <strain evidence="4">DSM 100886 HEG_-6_39</strain>
    </source>
</reference>
<dbReference type="Pfam" id="PF01261">
    <property type="entry name" value="AP_endonuc_2"/>
    <property type="match status" value="1"/>
</dbReference>
<protein>
    <submittedName>
        <fullName evidence="3">Hydroxypyruvate isomerase</fullName>
    </submittedName>
</protein>
<keyword evidence="1" id="KW-0732">Signal</keyword>
<keyword evidence="4" id="KW-1185">Reference proteome</keyword>
<feature type="signal peptide" evidence="1">
    <location>
        <begin position="1"/>
        <end position="24"/>
    </location>
</feature>
<evidence type="ECO:0000259" key="2">
    <source>
        <dbReference type="Pfam" id="PF01261"/>
    </source>
</evidence>
<evidence type="ECO:0000256" key="1">
    <source>
        <dbReference type="SAM" id="SignalP"/>
    </source>
</evidence>
<keyword evidence="3" id="KW-0413">Isomerase</keyword>
<dbReference type="SUPFAM" id="SSF51658">
    <property type="entry name" value="Xylose isomerase-like"/>
    <property type="match status" value="1"/>
</dbReference>
<dbReference type="KEGG" id="abac:LuPra_02409"/>
<dbReference type="RefSeq" id="WP_110170961.1">
    <property type="nucleotide sequence ID" value="NZ_CP015136.1"/>
</dbReference>
<dbReference type="OrthoDB" id="9814946at2"/>
<dbReference type="PANTHER" id="PTHR12110:SF21">
    <property type="entry name" value="XYLOSE ISOMERASE-LIKE TIM BARREL DOMAIN-CONTAINING PROTEIN"/>
    <property type="match status" value="1"/>
</dbReference>
<dbReference type="InterPro" id="IPR013022">
    <property type="entry name" value="Xyl_isomerase-like_TIM-brl"/>
</dbReference>
<name>A0A143PLB1_LUTPR</name>
<dbReference type="Gene3D" id="3.20.20.150">
    <property type="entry name" value="Divalent-metal-dependent TIM barrel enzymes"/>
    <property type="match status" value="1"/>
</dbReference>
<accession>A0A143PLB1</accession>
<dbReference type="STRING" id="1855912.LuPra_02409"/>
<dbReference type="InterPro" id="IPR050312">
    <property type="entry name" value="IolE/XylAMocC-like"/>
</dbReference>
<dbReference type="AlphaFoldDB" id="A0A143PLB1"/>
<reference evidence="3 4" key="1">
    <citation type="journal article" date="2016" name="Genome Announc.">
        <title>First Complete Genome Sequence of a Subdivision 6 Acidobacterium Strain.</title>
        <authorList>
            <person name="Huang S."/>
            <person name="Vieira S."/>
            <person name="Bunk B."/>
            <person name="Riedel T."/>
            <person name="Sproer C."/>
            <person name="Overmann J."/>
        </authorList>
    </citation>
    <scope>NUCLEOTIDE SEQUENCE [LARGE SCALE GENOMIC DNA]</scope>
    <source>
        <strain evidence="4">DSM 100886 HEG_-6_39</strain>
    </source>
</reference>
<feature type="domain" description="Xylose isomerase-like TIM barrel" evidence="2">
    <location>
        <begin position="47"/>
        <end position="288"/>
    </location>
</feature>
<dbReference type="EMBL" id="CP015136">
    <property type="protein sequence ID" value="AMY09196.1"/>
    <property type="molecule type" value="Genomic_DNA"/>
</dbReference>
<proteinExistence type="predicted"/>